<feature type="region of interest" description="Disordered" evidence="1">
    <location>
        <begin position="1"/>
        <end position="27"/>
    </location>
</feature>
<dbReference type="RefSeq" id="WP_181642442.1">
    <property type="nucleotide sequence ID" value="NZ_CCXJ01000648.1"/>
</dbReference>
<evidence type="ECO:0000313" key="2">
    <source>
        <dbReference type="EMBL" id="MDP9823583.1"/>
    </source>
</evidence>
<organism evidence="2 3">
    <name type="scientific">Nocardioides massiliensis</name>
    <dbReference type="NCBI Taxonomy" id="1325935"/>
    <lineage>
        <taxon>Bacteria</taxon>
        <taxon>Bacillati</taxon>
        <taxon>Actinomycetota</taxon>
        <taxon>Actinomycetes</taxon>
        <taxon>Propionibacteriales</taxon>
        <taxon>Nocardioidaceae</taxon>
        <taxon>Nocardioides</taxon>
    </lineage>
</organism>
<dbReference type="Proteomes" id="UP001240447">
    <property type="component" value="Unassembled WGS sequence"/>
</dbReference>
<sequence>MSRTGEIHLSAITPEPPPGAAQEDVPPTHEVAPAVIRVMWDYGVRVGLWDDEGQLPEDPAWLRDVLGLSDELVADLERWGAHMSAIDAAPDERRVISACDGLNTRGRELAVRLQTELGEQYRVAYVPW</sequence>
<accession>A0ABT9NT36</accession>
<gene>
    <name evidence="2" type="ORF">J2S59_003392</name>
</gene>
<keyword evidence="3" id="KW-1185">Reference proteome</keyword>
<comment type="caution">
    <text evidence="2">The sequence shown here is derived from an EMBL/GenBank/DDBJ whole genome shotgun (WGS) entry which is preliminary data.</text>
</comment>
<dbReference type="EMBL" id="JAUSQM010000001">
    <property type="protein sequence ID" value="MDP9823583.1"/>
    <property type="molecule type" value="Genomic_DNA"/>
</dbReference>
<evidence type="ECO:0000313" key="3">
    <source>
        <dbReference type="Proteomes" id="UP001240447"/>
    </source>
</evidence>
<proteinExistence type="predicted"/>
<name>A0ABT9NT36_9ACTN</name>
<reference evidence="2 3" key="1">
    <citation type="submission" date="2023-07" db="EMBL/GenBank/DDBJ databases">
        <title>Sequencing the genomes of 1000 actinobacteria strains.</title>
        <authorList>
            <person name="Klenk H.-P."/>
        </authorList>
    </citation>
    <scope>NUCLEOTIDE SEQUENCE [LARGE SCALE GENOMIC DNA]</scope>
    <source>
        <strain evidence="2 3">GD13</strain>
    </source>
</reference>
<evidence type="ECO:0000256" key="1">
    <source>
        <dbReference type="SAM" id="MobiDB-lite"/>
    </source>
</evidence>
<evidence type="ECO:0008006" key="4">
    <source>
        <dbReference type="Google" id="ProtNLM"/>
    </source>
</evidence>
<protein>
    <recommendedName>
        <fullName evidence="4">DUF4253 domain-containing protein</fullName>
    </recommendedName>
</protein>